<reference evidence="2" key="1">
    <citation type="journal article" date="2022" name="Mol. Ecol. Resour.">
        <title>The genomes of chicory, endive, great burdock and yacon provide insights into Asteraceae palaeo-polyploidization history and plant inulin production.</title>
        <authorList>
            <person name="Fan W."/>
            <person name="Wang S."/>
            <person name="Wang H."/>
            <person name="Wang A."/>
            <person name="Jiang F."/>
            <person name="Liu H."/>
            <person name="Zhao H."/>
            <person name="Xu D."/>
            <person name="Zhang Y."/>
        </authorList>
    </citation>
    <scope>NUCLEOTIDE SEQUENCE [LARGE SCALE GENOMIC DNA]</scope>
    <source>
        <strain evidence="2">cv. Yunnan</strain>
    </source>
</reference>
<sequence length="251" mass="28928">MVTAFLDSGNTLWKRVICSIDEKQCFGALIDLIRQFWSTTEYLLREQPPCIRATIHNQEIRITHNVREGVEKQAKDVNVEAVEVNLPEGNFDNVEGVKDREAVPDVTEVERKALNERRMKRRHERQAPSGPQIKSESISGEADPSRPRPTRARSAPPAQSGSRQQPSEIHSREKMTSKEKVIALESEHDIPRKKAKHSQERLDEDILNMLNVATKREINFLKTQIMAFKDREDGREREITELKIERKALCE</sequence>
<dbReference type="EMBL" id="CM042036">
    <property type="protein sequence ID" value="KAI3744291.1"/>
    <property type="molecule type" value="Genomic_DNA"/>
</dbReference>
<organism evidence="1 2">
    <name type="scientific">Smallanthus sonchifolius</name>
    <dbReference type="NCBI Taxonomy" id="185202"/>
    <lineage>
        <taxon>Eukaryota</taxon>
        <taxon>Viridiplantae</taxon>
        <taxon>Streptophyta</taxon>
        <taxon>Embryophyta</taxon>
        <taxon>Tracheophyta</taxon>
        <taxon>Spermatophyta</taxon>
        <taxon>Magnoliopsida</taxon>
        <taxon>eudicotyledons</taxon>
        <taxon>Gunneridae</taxon>
        <taxon>Pentapetalae</taxon>
        <taxon>asterids</taxon>
        <taxon>campanulids</taxon>
        <taxon>Asterales</taxon>
        <taxon>Asteraceae</taxon>
        <taxon>Asteroideae</taxon>
        <taxon>Heliantheae alliance</taxon>
        <taxon>Millerieae</taxon>
        <taxon>Smallanthus</taxon>
    </lineage>
</organism>
<reference evidence="1 2" key="2">
    <citation type="journal article" date="2022" name="Mol. Ecol. Resour.">
        <title>The genomes of chicory, endive, great burdock and yacon provide insights into Asteraceae paleo-polyploidization history and plant inulin production.</title>
        <authorList>
            <person name="Fan W."/>
            <person name="Wang S."/>
            <person name="Wang H."/>
            <person name="Wang A."/>
            <person name="Jiang F."/>
            <person name="Liu H."/>
            <person name="Zhao H."/>
            <person name="Xu D."/>
            <person name="Zhang Y."/>
        </authorList>
    </citation>
    <scope>NUCLEOTIDE SEQUENCE [LARGE SCALE GENOMIC DNA]</scope>
    <source>
        <strain evidence="2">cv. Yunnan</strain>
        <tissue evidence="1">Leaves</tissue>
    </source>
</reference>
<evidence type="ECO:0000313" key="1">
    <source>
        <dbReference type="EMBL" id="KAI3744291.1"/>
    </source>
</evidence>
<accession>A0ACB9DCU6</accession>
<dbReference type="Proteomes" id="UP001056120">
    <property type="component" value="Linkage Group LG19"/>
</dbReference>
<proteinExistence type="predicted"/>
<evidence type="ECO:0000313" key="2">
    <source>
        <dbReference type="Proteomes" id="UP001056120"/>
    </source>
</evidence>
<protein>
    <submittedName>
        <fullName evidence="1">Uncharacterized protein</fullName>
    </submittedName>
</protein>
<name>A0ACB9DCU6_9ASTR</name>
<keyword evidence="2" id="KW-1185">Reference proteome</keyword>
<gene>
    <name evidence="1" type="ORF">L1987_57368</name>
</gene>
<comment type="caution">
    <text evidence="1">The sequence shown here is derived from an EMBL/GenBank/DDBJ whole genome shotgun (WGS) entry which is preliminary data.</text>
</comment>